<evidence type="ECO:0000313" key="2">
    <source>
        <dbReference type="Proteomes" id="UP000620104"/>
    </source>
</evidence>
<sequence length="129" mass="14107">MHRVINPLSMPERPFNAHSLGQRSESYPSCSHATVTLKKLEAITVMSASDPTVSQFAVREAQHEGTVLIAKVMFDNLSQEDLFGVLSILSLKGRTGGSSWQAIALSTLVNPTQSHRLPRMSKASMLTRS</sequence>
<comment type="caution">
    <text evidence="1">The sequence shown here is derived from an EMBL/GenBank/DDBJ whole genome shotgun (WGS) entry which is preliminary data.</text>
</comment>
<dbReference type="EMBL" id="BLZA01000030">
    <property type="protein sequence ID" value="GHJ88676.1"/>
    <property type="molecule type" value="Genomic_DNA"/>
</dbReference>
<dbReference type="AlphaFoldDB" id="A0A8H3YIK5"/>
<name>A0A8H3YIK5_9TREE</name>
<keyword evidence="2" id="KW-1185">Reference proteome</keyword>
<proteinExistence type="predicted"/>
<dbReference type="Proteomes" id="UP000620104">
    <property type="component" value="Unassembled WGS sequence"/>
</dbReference>
<gene>
    <name evidence="1" type="ORF">NliqN6_5078</name>
</gene>
<accession>A0A8H3YIK5</accession>
<organism evidence="1 2">
    <name type="scientific">Naganishia liquefaciens</name>
    <dbReference type="NCBI Taxonomy" id="104408"/>
    <lineage>
        <taxon>Eukaryota</taxon>
        <taxon>Fungi</taxon>
        <taxon>Dikarya</taxon>
        <taxon>Basidiomycota</taxon>
        <taxon>Agaricomycotina</taxon>
        <taxon>Tremellomycetes</taxon>
        <taxon>Filobasidiales</taxon>
        <taxon>Filobasidiaceae</taxon>
        <taxon>Naganishia</taxon>
    </lineage>
</organism>
<evidence type="ECO:0000313" key="1">
    <source>
        <dbReference type="EMBL" id="GHJ88676.1"/>
    </source>
</evidence>
<reference evidence="1" key="1">
    <citation type="submission" date="2020-07" db="EMBL/GenBank/DDBJ databases">
        <title>Draft Genome Sequence of a Deep-Sea Yeast, Naganishia (Cryptococcus) liquefaciens strain N6.</title>
        <authorList>
            <person name="Han Y.W."/>
            <person name="Kajitani R."/>
            <person name="Morimoto H."/>
            <person name="Parhat M."/>
            <person name="Tsubouchi H."/>
            <person name="Bakenova O."/>
            <person name="Ogata M."/>
            <person name="Argunhan B."/>
            <person name="Aoki R."/>
            <person name="Kajiwara S."/>
            <person name="Itoh T."/>
            <person name="Iwasaki H."/>
        </authorList>
    </citation>
    <scope>NUCLEOTIDE SEQUENCE</scope>
    <source>
        <strain evidence="1">N6</strain>
    </source>
</reference>
<protein>
    <submittedName>
        <fullName evidence="1">Uncharacterized protein</fullName>
    </submittedName>
</protein>